<organism evidence="2 3">
    <name type="scientific">Neomoorella humiferrea</name>
    <dbReference type="NCBI Taxonomy" id="676965"/>
    <lineage>
        <taxon>Bacteria</taxon>
        <taxon>Bacillati</taxon>
        <taxon>Bacillota</taxon>
        <taxon>Clostridia</taxon>
        <taxon>Neomoorellales</taxon>
        <taxon>Neomoorellaceae</taxon>
        <taxon>Neomoorella</taxon>
    </lineage>
</organism>
<gene>
    <name evidence="2" type="ORF">MOHU_05690</name>
</gene>
<evidence type="ECO:0000313" key="2">
    <source>
        <dbReference type="EMBL" id="PRR75062.1"/>
    </source>
</evidence>
<proteinExistence type="predicted"/>
<dbReference type="Proteomes" id="UP000238415">
    <property type="component" value="Unassembled WGS sequence"/>
</dbReference>
<dbReference type="NCBIfam" id="TIGR02592">
    <property type="entry name" value="cas_Cas5h"/>
    <property type="match status" value="1"/>
</dbReference>
<dbReference type="AlphaFoldDB" id="A0A2T0AWH7"/>
<dbReference type="GO" id="GO:0051607">
    <property type="term" value="P:defense response to virus"/>
    <property type="evidence" value="ECO:0007669"/>
    <property type="project" value="UniProtKB-KW"/>
</dbReference>
<name>A0A2T0AWH7_9FIRM</name>
<sequence>MVLVFDVSADMAMFRKPYTTTSLVSFPFPPPTAVAGLIGAIAGFDHGAARGSWRADFWRHLSGTQVALSFKKAPSWMMTAVNMIKFKSPSGDMGEHIQAKHQLLKKPSYRIYLRGGAVYPELKRRLASGEFVYTPYLGVAWALADVVYGGEFAETEVIAENTWVNTVVPLYEGVQVDVLRSGAVHRELVPYRLDEERRLQETVNVVYLDFKNKGRLWLKEKGKLTVSQVGEERVAWFGTW</sequence>
<dbReference type="EMBL" id="PVXM01000006">
    <property type="protein sequence ID" value="PRR75062.1"/>
    <property type="molecule type" value="Genomic_DNA"/>
</dbReference>
<evidence type="ECO:0000256" key="1">
    <source>
        <dbReference type="ARBA" id="ARBA00023118"/>
    </source>
</evidence>
<dbReference type="Pfam" id="PF09704">
    <property type="entry name" value="Cas_Cas5d"/>
    <property type="match status" value="1"/>
</dbReference>
<dbReference type="Gene3D" id="3.30.70.2660">
    <property type="match status" value="1"/>
</dbReference>
<dbReference type="OrthoDB" id="1805474at2"/>
<keyword evidence="3" id="KW-1185">Reference proteome</keyword>
<dbReference type="GO" id="GO:0043571">
    <property type="term" value="P:maintenance of CRISPR repeat elements"/>
    <property type="evidence" value="ECO:0007669"/>
    <property type="project" value="InterPro"/>
</dbReference>
<evidence type="ECO:0000313" key="3">
    <source>
        <dbReference type="Proteomes" id="UP000238415"/>
    </source>
</evidence>
<comment type="caution">
    <text evidence="2">The sequence shown here is derived from an EMBL/GenBank/DDBJ whole genome shotgun (WGS) entry which is preliminary data.</text>
</comment>
<accession>A0A2T0AWH7</accession>
<reference evidence="2 3" key="1">
    <citation type="submission" date="2018-03" db="EMBL/GenBank/DDBJ databases">
        <title>Genome sequence of Moorella humiferrea DSM 23265.</title>
        <authorList>
            <person name="Poehlein A."/>
            <person name="Daniel R."/>
        </authorList>
    </citation>
    <scope>NUCLEOTIDE SEQUENCE [LARGE SCALE GENOMIC DNA]</scope>
    <source>
        <strain evidence="2 3">DSM 23265</strain>
    </source>
</reference>
<keyword evidence="1" id="KW-0051">Antiviral defense</keyword>
<dbReference type="InterPro" id="IPR013422">
    <property type="entry name" value="CRISPR-assoc_prot_Cas5_N"/>
</dbReference>
<protein>
    <submittedName>
        <fullName evidence="2">CRISPR-associated protein Cas5</fullName>
    </submittedName>
</protein>
<dbReference type="InterPro" id="IPR013421">
    <property type="entry name" value="CRISPR-assoc_prot_Cas5_HALMA"/>
</dbReference>
<dbReference type="InterPro" id="IPR021124">
    <property type="entry name" value="CRISPR-assoc_prot_Cas5"/>
</dbReference>
<dbReference type="RefSeq" id="WP_106004577.1">
    <property type="nucleotide sequence ID" value="NZ_CP136419.1"/>
</dbReference>
<dbReference type="NCBIfam" id="TIGR02593">
    <property type="entry name" value="CRISPR_cas5"/>
    <property type="match status" value="1"/>
</dbReference>